<feature type="compositionally biased region" description="Basic and acidic residues" evidence="1">
    <location>
        <begin position="8"/>
        <end position="22"/>
    </location>
</feature>
<name>A0AAD7X0D8_9TELE</name>
<proteinExistence type="predicted"/>
<feature type="region of interest" description="Disordered" evidence="1">
    <location>
        <begin position="1"/>
        <end position="84"/>
    </location>
</feature>
<dbReference type="Proteomes" id="UP001221898">
    <property type="component" value="Unassembled WGS sequence"/>
</dbReference>
<evidence type="ECO:0000256" key="1">
    <source>
        <dbReference type="SAM" id="MobiDB-lite"/>
    </source>
</evidence>
<protein>
    <submittedName>
        <fullName evidence="2">Uncharacterized protein</fullName>
    </submittedName>
</protein>
<dbReference type="EMBL" id="JAINUG010000008">
    <property type="protein sequence ID" value="KAJ8415650.1"/>
    <property type="molecule type" value="Genomic_DNA"/>
</dbReference>
<organism evidence="2 3">
    <name type="scientific">Aldrovandia affinis</name>
    <dbReference type="NCBI Taxonomy" id="143900"/>
    <lineage>
        <taxon>Eukaryota</taxon>
        <taxon>Metazoa</taxon>
        <taxon>Chordata</taxon>
        <taxon>Craniata</taxon>
        <taxon>Vertebrata</taxon>
        <taxon>Euteleostomi</taxon>
        <taxon>Actinopterygii</taxon>
        <taxon>Neopterygii</taxon>
        <taxon>Teleostei</taxon>
        <taxon>Notacanthiformes</taxon>
        <taxon>Halosauridae</taxon>
        <taxon>Aldrovandia</taxon>
    </lineage>
</organism>
<sequence>MGTKLPSPRREGGAARSSEEPRGAAGVTINVESPELGRNGDSAGDHVGQWEVSKRQGYNPIRTHSLPPLPTSTTWPQEDKACTP</sequence>
<keyword evidence="3" id="KW-1185">Reference proteome</keyword>
<evidence type="ECO:0000313" key="3">
    <source>
        <dbReference type="Proteomes" id="UP001221898"/>
    </source>
</evidence>
<accession>A0AAD7X0D8</accession>
<dbReference type="AlphaFoldDB" id="A0AAD7X0D8"/>
<reference evidence="2" key="1">
    <citation type="journal article" date="2023" name="Science">
        <title>Genome structures resolve the early diversification of teleost fishes.</title>
        <authorList>
            <person name="Parey E."/>
            <person name="Louis A."/>
            <person name="Montfort J."/>
            <person name="Bouchez O."/>
            <person name="Roques C."/>
            <person name="Iampietro C."/>
            <person name="Lluch J."/>
            <person name="Castinel A."/>
            <person name="Donnadieu C."/>
            <person name="Desvignes T."/>
            <person name="Floi Bucao C."/>
            <person name="Jouanno E."/>
            <person name="Wen M."/>
            <person name="Mejri S."/>
            <person name="Dirks R."/>
            <person name="Jansen H."/>
            <person name="Henkel C."/>
            <person name="Chen W.J."/>
            <person name="Zahm M."/>
            <person name="Cabau C."/>
            <person name="Klopp C."/>
            <person name="Thompson A.W."/>
            <person name="Robinson-Rechavi M."/>
            <person name="Braasch I."/>
            <person name="Lecointre G."/>
            <person name="Bobe J."/>
            <person name="Postlethwait J.H."/>
            <person name="Berthelot C."/>
            <person name="Roest Crollius H."/>
            <person name="Guiguen Y."/>
        </authorList>
    </citation>
    <scope>NUCLEOTIDE SEQUENCE</scope>
    <source>
        <strain evidence="2">NC1722</strain>
    </source>
</reference>
<evidence type="ECO:0000313" key="2">
    <source>
        <dbReference type="EMBL" id="KAJ8415650.1"/>
    </source>
</evidence>
<comment type="caution">
    <text evidence="2">The sequence shown here is derived from an EMBL/GenBank/DDBJ whole genome shotgun (WGS) entry which is preliminary data.</text>
</comment>
<gene>
    <name evidence="2" type="ORF">AAFF_G00402070</name>
</gene>